<dbReference type="PANTHER" id="PTHR24020">
    <property type="entry name" value="COLLAGEN ALPHA"/>
    <property type="match status" value="1"/>
</dbReference>
<evidence type="ECO:0000259" key="2">
    <source>
        <dbReference type="PROSITE" id="PS50234"/>
    </source>
</evidence>
<dbReference type="PhylomeDB" id="A7T2Z0"/>
<dbReference type="EMBL" id="DS470356">
    <property type="protein sequence ID" value="EDO29674.1"/>
    <property type="molecule type" value="Genomic_DNA"/>
</dbReference>
<dbReference type="SMART" id="SM00327">
    <property type="entry name" value="VWA"/>
    <property type="match status" value="1"/>
</dbReference>
<feature type="chain" id="PRO_5013130360" description="VWFA domain-containing protein" evidence="1">
    <location>
        <begin position="16"/>
        <end position="357"/>
    </location>
</feature>
<protein>
    <recommendedName>
        <fullName evidence="2">VWFA domain-containing protein</fullName>
    </recommendedName>
</protein>
<accession>A7T2Z0</accession>
<dbReference type="SUPFAM" id="SSF53300">
    <property type="entry name" value="vWA-like"/>
    <property type="match status" value="1"/>
</dbReference>
<dbReference type="PROSITE" id="PS50234">
    <property type="entry name" value="VWFA"/>
    <property type="match status" value="1"/>
</dbReference>
<dbReference type="PANTHER" id="PTHR24020:SF20">
    <property type="entry name" value="PH DOMAIN-CONTAINING PROTEIN"/>
    <property type="match status" value="1"/>
</dbReference>
<evidence type="ECO:0000256" key="1">
    <source>
        <dbReference type="SAM" id="SignalP"/>
    </source>
</evidence>
<organism evidence="3 4">
    <name type="scientific">Nematostella vectensis</name>
    <name type="common">Starlet sea anemone</name>
    <dbReference type="NCBI Taxonomy" id="45351"/>
    <lineage>
        <taxon>Eukaryota</taxon>
        <taxon>Metazoa</taxon>
        <taxon>Cnidaria</taxon>
        <taxon>Anthozoa</taxon>
        <taxon>Hexacorallia</taxon>
        <taxon>Actiniaria</taxon>
        <taxon>Edwardsiidae</taxon>
        <taxon>Nematostella</taxon>
    </lineage>
</organism>
<sequence length="357" mass="39811">MISKLILIALGPVLAFVLPFAHGGPNDIEVQLDDGTKQILKKIGCYKDKPFPNRALRDLYHNHRWDIDWSQWPDMTHVISACASWAKRKNYNDKFGVQFYGECWADADSSRFNDHGLATNCINGVGEHWSNFVYSMKGVCPPLKMNLVFLIDNSGSINDTEFDNFKEFAKKLAESFTISATYTHVAAVYFNTLANFGFNLKYDINVIKTAIDNLPNIGGGTHIGKALTYTLDNVFKVAPRQNVKNVLVVLTDGKSHDSVTLPAAAVRNYGPGVEVFAVGVGAGDSFVAQLNVIASDPDEDHVFHVEHFSQIESTTGAVEDEICKDTVHRTQEGHRTPDIEHRTKYFEHRISDTGQRT</sequence>
<dbReference type="Gene3D" id="3.40.50.410">
    <property type="entry name" value="von Willebrand factor, type A domain"/>
    <property type="match status" value="1"/>
</dbReference>
<dbReference type="PRINTS" id="PR00453">
    <property type="entry name" value="VWFADOMAIN"/>
</dbReference>
<dbReference type="CDD" id="cd01472">
    <property type="entry name" value="vWA_collagen"/>
    <property type="match status" value="1"/>
</dbReference>
<dbReference type="HOGENOM" id="CLU_776844_0_0_1"/>
<feature type="domain" description="VWFA" evidence="2">
    <location>
        <begin position="146"/>
        <end position="322"/>
    </location>
</feature>
<dbReference type="OMA" id="HVISACA"/>
<keyword evidence="1" id="KW-0732">Signal</keyword>
<gene>
    <name evidence="3" type="ORF">NEMVEDRAFT_v1g221583</name>
</gene>
<dbReference type="eggNOG" id="KOG3544">
    <property type="taxonomic scope" value="Eukaryota"/>
</dbReference>
<feature type="signal peptide" evidence="1">
    <location>
        <begin position="1"/>
        <end position="15"/>
    </location>
</feature>
<dbReference type="Pfam" id="PF00092">
    <property type="entry name" value="VWA"/>
    <property type="match status" value="1"/>
</dbReference>
<dbReference type="Proteomes" id="UP000001593">
    <property type="component" value="Unassembled WGS sequence"/>
</dbReference>
<dbReference type="InParanoid" id="A7T2Z0"/>
<dbReference type="InterPro" id="IPR036465">
    <property type="entry name" value="vWFA_dom_sf"/>
</dbReference>
<dbReference type="InterPro" id="IPR050525">
    <property type="entry name" value="ECM_Assembly_Org"/>
</dbReference>
<keyword evidence="4" id="KW-1185">Reference proteome</keyword>
<dbReference type="AlphaFoldDB" id="A7T2Z0"/>
<reference evidence="3 4" key="1">
    <citation type="journal article" date="2007" name="Science">
        <title>Sea anemone genome reveals ancestral eumetazoan gene repertoire and genomic organization.</title>
        <authorList>
            <person name="Putnam N.H."/>
            <person name="Srivastava M."/>
            <person name="Hellsten U."/>
            <person name="Dirks B."/>
            <person name="Chapman J."/>
            <person name="Salamov A."/>
            <person name="Terry A."/>
            <person name="Shapiro H."/>
            <person name="Lindquist E."/>
            <person name="Kapitonov V.V."/>
            <person name="Jurka J."/>
            <person name="Genikhovich G."/>
            <person name="Grigoriev I.V."/>
            <person name="Lucas S.M."/>
            <person name="Steele R.E."/>
            <person name="Finnerty J.R."/>
            <person name="Technau U."/>
            <person name="Martindale M.Q."/>
            <person name="Rokhsar D.S."/>
        </authorList>
    </citation>
    <scope>NUCLEOTIDE SEQUENCE [LARGE SCALE GENOMIC DNA]</scope>
    <source>
        <strain evidence="4">CH2 X CH6</strain>
    </source>
</reference>
<evidence type="ECO:0000313" key="3">
    <source>
        <dbReference type="EMBL" id="EDO29674.1"/>
    </source>
</evidence>
<name>A7T2Z0_NEMVE</name>
<evidence type="ECO:0000313" key="4">
    <source>
        <dbReference type="Proteomes" id="UP000001593"/>
    </source>
</evidence>
<proteinExistence type="predicted"/>
<dbReference type="InterPro" id="IPR002035">
    <property type="entry name" value="VWF_A"/>
</dbReference>